<sequence length="288" mass="31558">MLGMLSLPNADACSIVSGEMARLMAEADRRLPPPPTRPLPIPVLTQAQRAAALSRMPQGQQSQVVEITPTLRHYGFGAQDVESMRVACDISFYGCTIYGATLHLKPVRLTEGICMRARRWVSLDRADLPVVPLSDMSPALAKTAGLQVTLRVGSQCEDWPEGVEGIRFPLHYGPGEPAAVLEWLRTQQLSIRTGQRPALQIRHHGTDKFARSTDPVELFAQADLNSIAYMSLFPESQANGGQDAPRTWKFALEFPFPGQAEPLRPVILQLPSTGRPELEIHPSPPGCP</sequence>
<dbReference type="EMBL" id="LDJG01000010">
    <property type="protein sequence ID" value="KRG58054.1"/>
    <property type="molecule type" value="Genomic_DNA"/>
</dbReference>
<proteinExistence type="predicted"/>
<gene>
    <name evidence="1" type="ORF">ABB22_07915</name>
</gene>
<reference evidence="1 2" key="1">
    <citation type="submission" date="2015-05" db="EMBL/GenBank/DDBJ databases">
        <title>Genome sequencing and analysis of members of genus Stenotrophomonas.</title>
        <authorList>
            <person name="Patil P.P."/>
            <person name="Midha S."/>
            <person name="Patil P.B."/>
        </authorList>
    </citation>
    <scope>NUCLEOTIDE SEQUENCE [LARGE SCALE GENOMIC DNA]</scope>
    <source>
        <strain evidence="1 2">DSM 12575</strain>
    </source>
</reference>
<dbReference type="Proteomes" id="UP000050902">
    <property type="component" value="Unassembled WGS sequence"/>
</dbReference>
<evidence type="ECO:0000313" key="1">
    <source>
        <dbReference type="EMBL" id="KRG58054.1"/>
    </source>
</evidence>
<comment type="caution">
    <text evidence="1">The sequence shown here is derived from an EMBL/GenBank/DDBJ whole genome shotgun (WGS) entry which is preliminary data.</text>
</comment>
<keyword evidence="2" id="KW-1185">Reference proteome</keyword>
<organism evidence="1 2">
    <name type="scientific">Stenotrophomonas nitritireducens</name>
    <dbReference type="NCBI Taxonomy" id="83617"/>
    <lineage>
        <taxon>Bacteria</taxon>
        <taxon>Pseudomonadati</taxon>
        <taxon>Pseudomonadota</taxon>
        <taxon>Gammaproteobacteria</taxon>
        <taxon>Lysobacterales</taxon>
        <taxon>Lysobacteraceae</taxon>
        <taxon>Stenotrophomonas</taxon>
    </lineage>
</organism>
<name>A0ABR5NKW5_9GAMM</name>
<evidence type="ECO:0000313" key="2">
    <source>
        <dbReference type="Proteomes" id="UP000050902"/>
    </source>
</evidence>
<protein>
    <submittedName>
        <fullName evidence="1">Uncharacterized protein</fullName>
    </submittedName>
</protein>
<accession>A0ABR5NKW5</accession>